<dbReference type="InterPro" id="IPR011043">
    <property type="entry name" value="Gal_Oxase/kelch_b-propeller"/>
</dbReference>
<protein>
    <recommendedName>
        <fullName evidence="3">T9SS type A sorting domain-containing protein</fullName>
    </recommendedName>
</protein>
<gene>
    <name evidence="1" type="ORF">GQN54_13220</name>
</gene>
<dbReference type="NCBIfam" id="TIGR03803">
    <property type="entry name" value="Gloeo_Verruco"/>
    <property type="match status" value="5"/>
</dbReference>
<accession>A0A6N9NM92</accession>
<evidence type="ECO:0008006" key="3">
    <source>
        <dbReference type="Google" id="ProtNLM"/>
    </source>
</evidence>
<dbReference type="SUPFAM" id="SSF50965">
    <property type="entry name" value="Galactose oxidase, central domain"/>
    <property type="match status" value="1"/>
</dbReference>
<dbReference type="InterPro" id="IPR022519">
    <property type="entry name" value="Gloeo/Verruco_rpt"/>
</dbReference>
<keyword evidence="2" id="KW-1185">Reference proteome</keyword>
<dbReference type="SUPFAM" id="SSF63829">
    <property type="entry name" value="Calcium-dependent phosphotriesterase"/>
    <property type="match status" value="1"/>
</dbReference>
<evidence type="ECO:0000313" key="1">
    <source>
        <dbReference type="EMBL" id="NBG67083.1"/>
    </source>
</evidence>
<name>A0A6N9NM92_9FLAO</name>
<dbReference type="RefSeq" id="WP_160634031.1">
    <property type="nucleotide sequence ID" value="NZ_WWNE01000012.1"/>
</dbReference>
<evidence type="ECO:0000313" key="2">
    <source>
        <dbReference type="Proteomes" id="UP000470771"/>
    </source>
</evidence>
<reference evidence="1 2" key="1">
    <citation type="submission" date="2019-12" db="EMBL/GenBank/DDBJ databases">
        <authorList>
            <person name="Zhao J."/>
        </authorList>
    </citation>
    <scope>NUCLEOTIDE SEQUENCE [LARGE SCALE GENOMIC DNA]</scope>
    <source>
        <strain evidence="1 2">S-15</strain>
    </source>
</reference>
<organism evidence="1 2">
    <name type="scientific">Acidiluteibacter ferrifornacis</name>
    <dbReference type="NCBI Taxonomy" id="2692424"/>
    <lineage>
        <taxon>Bacteria</taxon>
        <taxon>Pseudomonadati</taxon>
        <taxon>Bacteroidota</taxon>
        <taxon>Flavobacteriia</taxon>
        <taxon>Flavobacteriales</taxon>
        <taxon>Cryomorphaceae</taxon>
        <taxon>Acidiluteibacter</taxon>
    </lineage>
</organism>
<dbReference type="EMBL" id="WWNE01000012">
    <property type="protein sequence ID" value="NBG67083.1"/>
    <property type="molecule type" value="Genomic_DNA"/>
</dbReference>
<dbReference type="AlphaFoldDB" id="A0A6N9NM92"/>
<comment type="caution">
    <text evidence="1">The sequence shown here is derived from an EMBL/GenBank/DDBJ whole genome shotgun (WGS) entry which is preliminary data.</text>
</comment>
<sequence>MTKKYIICFIYILFYTYTSNAQTLELWGLTEMGGTHNGGTIFSLNTNQSKHTKEYEFYRTEAKDVGKSLVRASNGLVYGISTFGMGTIFQYNPSTNEYLSLYGFDYEVAYAPNYGLIEGSNGKLYGTTKNNGRYGNGVIFEFDISTNQLTVLYEFLLNSYHSNDGKLLEASNGKLYGLSSRGSGNGFIYEFNLNTNTYNELHHFNITNGFNPNGNLIEGKSGLLYGVTKGGGKDNKGILFEYNYLTNSFQVLNDFSNSPESISIPTTSPMFASDGNIYGVTGRLLYRYNPTQKKIDYFPSNLNTYNGVGIPAEGENKTLYFPVNSYNGGAIVSFNMINETYKIEKNFQNNSGDREPKFDFLFINSNYFLGISRSGWCYSDVLFGYDLTNHSYRNLVELNCGYEGAIPIGKLVQAANKKLYGYTEYGGINLRGSVFEFDPATKTRKTILHLADSNKTSVIGNLYQYTDNKIILITKSLGANNNGKMYLLDVSNKQLQLLFDYNKSTNHFSQVYAPDGSLTSASNGKIYGFSGNDKLTVTEIDPFTSKVVVKESNTWGNYYFNGGFIEADNGKFYGSTWAKGRSFYNSSFGAGTIIEYDLKQDKFTVKAEMFYSGIAHPKSNLIKSIVNNHIYGTFSSKGDNNTGGVFRYDYLTNSIIKIVEFDSTLYGEHPEGDIIQSPDGMIFGYCSKGGKYGDGTIFKFNPINSTITKLFDFNKADGNNPSSGGLTLAEICRPASKPTLNSSEIKYCTGDTIVIGISKLDTLNNAKKWSIYNNEGHFIQSNSTGVFKLQAKQSDNYHVRGEGGCPIVSPHSTVSVNVYPDLRIDNCDPELRSKADNASYSWIDYRDSSEVGIHNQFFSPSKNGIYGVILEQLGCKDTSEMAVVINAEILENSFQEALIFGPNPTSQFLTVNLRKCYEETTVEIRSLNSTYIKEESFFKKTKIQLLNDLPTNFYIVTIKTETGEKAILKILKM</sequence>
<proteinExistence type="predicted"/>
<dbReference type="Proteomes" id="UP000470771">
    <property type="component" value="Unassembled WGS sequence"/>
</dbReference>
<dbReference type="SUPFAM" id="SSF63825">
    <property type="entry name" value="YWTD domain"/>
    <property type="match status" value="1"/>
</dbReference>